<dbReference type="InterPro" id="IPR049796">
    <property type="entry name" value="CdiI_Ct-like"/>
</dbReference>
<proteinExistence type="predicted"/>
<evidence type="ECO:0000313" key="2">
    <source>
        <dbReference type="Proteomes" id="UP000627446"/>
    </source>
</evidence>
<reference evidence="1" key="1">
    <citation type="submission" date="2020-08" db="EMBL/GenBank/DDBJ databases">
        <title>Novel species isolated from subtropical streams in China.</title>
        <authorList>
            <person name="Lu H."/>
        </authorList>
    </citation>
    <scope>NUCLEOTIDE SEQUENCE</scope>
    <source>
        <strain evidence="1">LX22W</strain>
    </source>
</reference>
<dbReference type="RefSeq" id="WP_186915483.1">
    <property type="nucleotide sequence ID" value="NZ_JACOFZ010000001.1"/>
</dbReference>
<name>A0A923HIE3_9BURK</name>
<dbReference type="AlphaFoldDB" id="A0A923HIE3"/>
<comment type="caution">
    <text evidence="1">The sequence shown here is derived from an EMBL/GenBank/DDBJ whole genome shotgun (WGS) entry which is preliminary data.</text>
</comment>
<protein>
    <recommendedName>
        <fullName evidence="3">HEAT repeat domain-containing protein</fullName>
    </recommendedName>
</protein>
<accession>A0A923HIE3</accession>
<dbReference type="EMBL" id="JACOFZ010000001">
    <property type="protein sequence ID" value="MBC3879964.1"/>
    <property type="molecule type" value="Genomic_DNA"/>
</dbReference>
<evidence type="ECO:0008006" key="3">
    <source>
        <dbReference type="Google" id="ProtNLM"/>
    </source>
</evidence>
<gene>
    <name evidence="1" type="ORF">H8K36_01125</name>
</gene>
<organism evidence="1 2">
    <name type="scientific">Undibacterium nitidum</name>
    <dbReference type="NCBI Taxonomy" id="2762298"/>
    <lineage>
        <taxon>Bacteria</taxon>
        <taxon>Pseudomonadati</taxon>
        <taxon>Pseudomonadota</taxon>
        <taxon>Betaproteobacteria</taxon>
        <taxon>Burkholderiales</taxon>
        <taxon>Oxalobacteraceae</taxon>
        <taxon>Undibacterium</taxon>
    </lineage>
</organism>
<dbReference type="Proteomes" id="UP000627446">
    <property type="component" value="Unassembled WGS sequence"/>
</dbReference>
<keyword evidence="2" id="KW-1185">Reference proteome</keyword>
<evidence type="ECO:0000313" key="1">
    <source>
        <dbReference type="EMBL" id="MBC3879964.1"/>
    </source>
</evidence>
<dbReference type="CDD" id="cd20694">
    <property type="entry name" value="CdiI_Ct-like"/>
    <property type="match status" value="1"/>
</dbReference>
<sequence length="113" mass="12645">MIFQSDTNLDRADLNAAFLSKDPQVICDALVTMAFYEADWNWAQEKCLSFLKSSDIQVAGLAATCLGHIARIHRRLDKERVLIALRDASLNTPFIAGKVEDALDDIDTFIQDD</sequence>